<organism evidence="2 3">
    <name type="scientific">Paraburkholderia agricolaris</name>
    <dbReference type="NCBI Taxonomy" id="2152888"/>
    <lineage>
        <taxon>Bacteria</taxon>
        <taxon>Pseudomonadati</taxon>
        <taxon>Pseudomonadota</taxon>
        <taxon>Betaproteobacteria</taxon>
        <taxon>Burkholderiales</taxon>
        <taxon>Burkholderiaceae</taxon>
        <taxon>Paraburkholderia</taxon>
    </lineage>
</organism>
<evidence type="ECO:0000259" key="1">
    <source>
        <dbReference type="Pfam" id="PF01738"/>
    </source>
</evidence>
<protein>
    <submittedName>
        <fullName evidence="2">Dienelactone hydrolase family protein</fullName>
    </submittedName>
</protein>
<dbReference type="InterPro" id="IPR051049">
    <property type="entry name" value="Dienelactone_hydrolase-like"/>
</dbReference>
<evidence type="ECO:0000313" key="3">
    <source>
        <dbReference type="Proteomes" id="UP001629249"/>
    </source>
</evidence>
<dbReference type="Gene3D" id="3.40.50.1820">
    <property type="entry name" value="alpha/beta hydrolase"/>
    <property type="match status" value="1"/>
</dbReference>
<gene>
    <name evidence="2" type="ORF">PQR66_30205</name>
</gene>
<dbReference type="SUPFAM" id="SSF53474">
    <property type="entry name" value="alpha/beta-Hydrolases"/>
    <property type="match status" value="1"/>
</dbReference>
<dbReference type="EMBL" id="JAQQFN010000027">
    <property type="protein sequence ID" value="MFL9887343.1"/>
    <property type="molecule type" value="Genomic_DNA"/>
</dbReference>
<dbReference type="Pfam" id="PF01738">
    <property type="entry name" value="DLH"/>
    <property type="match status" value="1"/>
</dbReference>
<evidence type="ECO:0000313" key="2">
    <source>
        <dbReference type="EMBL" id="MFL9887343.1"/>
    </source>
</evidence>
<dbReference type="RefSeq" id="WP_408332238.1">
    <property type="nucleotide sequence ID" value="NZ_JAQQFH010000027.1"/>
</dbReference>
<dbReference type="InterPro" id="IPR029058">
    <property type="entry name" value="AB_hydrolase_fold"/>
</dbReference>
<dbReference type="Proteomes" id="UP001629249">
    <property type="component" value="Unassembled WGS sequence"/>
</dbReference>
<comment type="caution">
    <text evidence="2">The sequence shown here is derived from an EMBL/GenBank/DDBJ whole genome shotgun (WGS) entry which is preliminary data.</text>
</comment>
<dbReference type="PANTHER" id="PTHR46623:SF10">
    <property type="entry name" value="CARBOXYMETHYLENEBUTENOLIDASE HOMOLOG"/>
    <property type="match status" value="1"/>
</dbReference>
<keyword evidence="3" id="KW-1185">Reference proteome</keyword>
<proteinExistence type="predicted"/>
<accession>A0ABW8ZZ06</accession>
<sequence length="246" mass="27041">MTEKEILTPASDGDMPTYIAMPDGPHQATAVLIYMDGFGPREELYAIARRYATCGYVAVLPHLFYRLGSPTFLPTNVKGQKPQPEQIAANDATTLELVRRDTRALFDYAAKGGLGRKIERWGVIGFCMGGRHAIAAAAEFPDYVGAALSVHGGRMVNNNVGLDGSSHLLIQQCRVPVYVACAKGDPSCPSEHQRMMSAEAAKTNGQVTVETLDALHGWSFPARWCFDRRASDWIWEKSLTMFDTIQ</sequence>
<name>A0ABW8ZZ06_9BURK</name>
<reference evidence="2 3" key="1">
    <citation type="journal article" date="2024" name="Chem. Sci.">
        <title>Discovery of megapolipeptins by genome mining of a Burkholderiales bacteria collection.</title>
        <authorList>
            <person name="Paulo B.S."/>
            <person name="Recchia M.J.J."/>
            <person name="Lee S."/>
            <person name="Fergusson C.H."/>
            <person name="Romanowski S.B."/>
            <person name="Hernandez A."/>
            <person name="Krull N."/>
            <person name="Liu D.Y."/>
            <person name="Cavanagh H."/>
            <person name="Bos A."/>
            <person name="Gray C.A."/>
            <person name="Murphy B.T."/>
            <person name="Linington R.G."/>
            <person name="Eustaquio A.S."/>
        </authorList>
    </citation>
    <scope>NUCLEOTIDE SEQUENCE [LARGE SCALE GENOMIC DNA]</scope>
    <source>
        <strain evidence="2 3">RL16-012-BIC-B</strain>
    </source>
</reference>
<dbReference type="InterPro" id="IPR002925">
    <property type="entry name" value="Dienelactn_hydro"/>
</dbReference>
<dbReference type="GO" id="GO:0016787">
    <property type="term" value="F:hydrolase activity"/>
    <property type="evidence" value="ECO:0007669"/>
    <property type="project" value="UniProtKB-KW"/>
</dbReference>
<dbReference type="PANTHER" id="PTHR46623">
    <property type="entry name" value="CARBOXYMETHYLENEBUTENOLIDASE-RELATED"/>
    <property type="match status" value="1"/>
</dbReference>
<feature type="domain" description="Dienelactone hydrolase" evidence="1">
    <location>
        <begin position="15"/>
        <end position="244"/>
    </location>
</feature>
<keyword evidence="2" id="KW-0378">Hydrolase</keyword>